<dbReference type="Gene3D" id="3.40.50.2000">
    <property type="entry name" value="Glycogen Phosphorylase B"/>
    <property type="match status" value="2"/>
</dbReference>
<organism evidence="2 3">
    <name type="scientific">Gordonia crocea</name>
    <dbReference type="NCBI Taxonomy" id="589162"/>
    <lineage>
        <taxon>Bacteria</taxon>
        <taxon>Bacillati</taxon>
        <taxon>Actinomycetota</taxon>
        <taxon>Actinomycetes</taxon>
        <taxon>Mycobacteriales</taxon>
        <taxon>Gordoniaceae</taxon>
        <taxon>Gordonia</taxon>
    </lineage>
</organism>
<evidence type="ECO:0000313" key="2">
    <source>
        <dbReference type="EMBL" id="GED98175.1"/>
    </source>
</evidence>
<keyword evidence="2" id="KW-0808">Transferase</keyword>
<comment type="caution">
    <text evidence="2">The sequence shown here is derived from an EMBL/GenBank/DDBJ whole genome shotgun (WGS) entry which is preliminary data.</text>
</comment>
<dbReference type="Proteomes" id="UP000444980">
    <property type="component" value="Unassembled WGS sequence"/>
</dbReference>
<dbReference type="GO" id="GO:0016757">
    <property type="term" value="F:glycosyltransferase activity"/>
    <property type="evidence" value="ECO:0007669"/>
    <property type="project" value="UniProtKB-ARBA"/>
</dbReference>
<dbReference type="InterPro" id="IPR010610">
    <property type="entry name" value="EryCIII-like_C"/>
</dbReference>
<name>A0A7I9UYI8_9ACTN</name>
<dbReference type="SUPFAM" id="SSF53756">
    <property type="entry name" value="UDP-Glycosyltransferase/glycogen phosphorylase"/>
    <property type="match status" value="1"/>
</dbReference>
<dbReference type="RefSeq" id="WP_161927393.1">
    <property type="nucleotide sequence ID" value="NZ_BJOU01000001.1"/>
</dbReference>
<accession>A0A7I9UYI8</accession>
<dbReference type="AlphaFoldDB" id="A0A7I9UYI8"/>
<keyword evidence="3" id="KW-1185">Reference proteome</keyword>
<dbReference type="EMBL" id="BJOU01000001">
    <property type="protein sequence ID" value="GED98175.1"/>
    <property type="molecule type" value="Genomic_DNA"/>
</dbReference>
<dbReference type="Pfam" id="PF06722">
    <property type="entry name" value="EryCIII-like_C"/>
    <property type="match status" value="1"/>
</dbReference>
<reference evidence="3" key="1">
    <citation type="submission" date="2019-06" db="EMBL/GenBank/DDBJ databases">
        <title>Gordonia isolated from sludge of a wastewater treatment plant.</title>
        <authorList>
            <person name="Tamura T."/>
            <person name="Aoyama K."/>
            <person name="Kang Y."/>
            <person name="Saito S."/>
            <person name="Akiyama N."/>
            <person name="Yazawa K."/>
            <person name="Gonoi T."/>
            <person name="Mikami Y."/>
        </authorList>
    </citation>
    <scope>NUCLEOTIDE SEQUENCE [LARGE SCALE GENOMIC DNA]</scope>
    <source>
        <strain evidence="3">NBRC 107697</strain>
    </source>
</reference>
<gene>
    <name evidence="2" type="ORF">nbrc107697_22140</name>
</gene>
<evidence type="ECO:0000259" key="1">
    <source>
        <dbReference type="Pfam" id="PF06722"/>
    </source>
</evidence>
<evidence type="ECO:0000313" key="3">
    <source>
        <dbReference type="Proteomes" id="UP000444980"/>
    </source>
</evidence>
<feature type="domain" description="Erythromycin biosynthesis protein CIII-like C-terminal" evidence="1">
    <location>
        <begin position="293"/>
        <end position="388"/>
    </location>
</feature>
<dbReference type="OrthoDB" id="5241459at2"/>
<protein>
    <submittedName>
        <fullName evidence="2">Glycosyl transferase</fullName>
    </submittedName>
</protein>
<proteinExistence type="predicted"/>
<sequence>MRVALVVGDEAGHAFPAFGLAGRLVEAGHQATVFTGKRWAHVDLGSASSAELPGLAAADDDDDDDAGAKLSTRAARMAVLLEPHLATRYDVVVSDVITRAGGWAAELAGLPWCELSPHPLYEQSRGLPPIGMGLAAGRGTLGRWRDRALRAMSARAVAAGERQRDEARAAIGLLGPPRPTAKLIATWPALEVYRPDWPAQAHLIGPLLWEPTQTRFDVPQTDDPLVVVAPSTAATGQGSLADAALRALGADSLGRRVRVVLSGLGVPTAAQCRQGAGAGIAELVTGTGRQDEVLTGAAVAVCGAGHGMLAKALGAGVPVVMVPGGGDQRELAARVARLGAGIDVGAPDPAAIAAAVRRVLGEGDFAAAARRVAESGARTVDPVAVVARAAVGGVS</sequence>